<dbReference type="InterPro" id="IPR043502">
    <property type="entry name" value="DNA/RNA_pol_sf"/>
</dbReference>
<dbReference type="VEuPathDB" id="FungiDB:PC110_g6011"/>
<gene>
    <name evidence="4" type="ORF">PC110_g6011</name>
</gene>
<name>A0A329SLJ1_9STRA</name>
<dbReference type="GO" id="GO:0003676">
    <property type="term" value="F:nucleic acid binding"/>
    <property type="evidence" value="ECO:0007669"/>
    <property type="project" value="InterPro"/>
</dbReference>
<dbReference type="Gene3D" id="3.30.420.10">
    <property type="entry name" value="Ribonuclease H-like superfamily/Ribonuclease H"/>
    <property type="match status" value="1"/>
</dbReference>
<dbReference type="OrthoDB" id="113969at2759"/>
<sequence>MAKSDSRVNIEQAMQAAPQERLNRRRDLESSRPDQAANVSDRVKLETDHDAPSNDRSASDEVQVLSGVELRWIRAHHAFERLKGKIATTPTLCHFDPYRQETVVVYASDWAVSTALMQEHDQIYYRINFIGRTLKPNEINYGVVEKEILALLRVPDLNYNLLVGRPNRILTRYSTLAWLFKSAGLQRCLGQCAALLSPWTLEIVKCSKGEDEIVGILAASITPRSKIDEALTKIAPMKEPRRQVQAPISTVQAHEELYVVSFDGSTRVKRGGGAYSAILWKLPEWIVMKARFGYAKSLTVNEAEYHGFLLGLEPLQEVDPERVVVCGDSNLIVRQVRGEIDSRLECERRQPGKCSVSVAFWWKERPSGKI</sequence>
<feature type="compositionally biased region" description="Basic and acidic residues" evidence="1">
    <location>
        <begin position="41"/>
        <end position="59"/>
    </location>
</feature>
<evidence type="ECO:0000256" key="1">
    <source>
        <dbReference type="SAM" id="MobiDB-lite"/>
    </source>
</evidence>
<dbReference type="PANTHER" id="PTHR33064">
    <property type="entry name" value="POL PROTEIN"/>
    <property type="match status" value="1"/>
</dbReference>
<proteinExistence type="predicted"/>
<feature type="domain" description="Reverse transcriptase/retrotransposon-derived protein RNase H-like" evidence="3">
    <location>
        <begin position="76"/>
        <end position="164"/>
    </location>
</feature>
<evidence type="ECO:0000313" key="5">
    <source>
        <dbReference type="Proteomes" id="UP000251314"/>
    </source>
</evidence>
<dbReference type="GO" id="GO:0004523">
    <property type="term" value="F:RNA-DNA hybrid ribonuclease activity"/>
    <property type="evidence" value="ECO:0007669"/>
    <property type="project" value="InterPro"/>
</dbReference>
<dbReference type="InterPro" id="IPR002156">
    <property type="entry name" value="RNaseH_domain"/>
</dbReference>
<dbReference type="InterPro" id="IPR036397">
    <property type="entry name" value="RNaseH_sf"/>
</dbReference>
<dbReference type="SUPFAM" id="SSF53098">
    <property type="entry name" value="Ribonuclease H-like"/>
    <property type="match status" value="1"/>
</dbReference>
<reference evidence="4 5" key="1">
    <citation type="submission" date="2018-01" db="EMBL/GenBank/DDBJ databases">
        <title>Draft genome of the strawberry crown rot pathogen Phytophthora cactorum.</title>
        <authorList>
            <person name="Armitage A.D."/>
            <person name="Lysoe E."/>
            <person name="Nellist C.F."/>
            <person name="Harrison R.J."/>
            <person name="Brurberg M.B."/>
        </authorList>
    </citation>
    <scope>NUCLEOTIDE SEQUENCE [LARGE SCALE GENOMIC DNA]</scope>
    <source>
        <strain evidence="4 5">10300</strain>
    </source>
</reference>
<keyword evidence="5" id="KW-1185">Reference proteome</keyword>
<dbReference type="SUPFAM" id="SSF56672">
    <property type="entry name" value="DNA/RNA polymerases"/>
    <property type="match status" value="1"/>
</dbReference>
<evidence type="ECO:0008006" key="6">
    <source>
        <dbReference type="Google" id="ProtNLM"/>
    </source>
</evidence>
<feature type="domain" description="RNase H type-1" evidence="2">
    <location>
        <begin position="262"/>
        <end position="340"/>
    </location>
</feature>
<dbReference type="InterPro" id="IPR041577">
    <property type="entry name" value="RT_RNaseH_2"/>
</dbReference>
<evidence type="ECO:0000259" key="2">
    <source>
        <dbReference type="Pfam" id="PF13456"/>
    </source>
</evidence>
<protein>
    <recommendedName>
        <fullName evidence="6">Reverse transcriptase/retrotransposon-derived protein RNase H-like domain-containing protein</fullName>
    </recommendedName>
</protein>
<comment type="caution">
    <text evidence="4">The sequence shown here is derived from an EMBL/GenBank/DDBJ whole genome shotgun (WGS) entry which is preliminary data.</text>
</comment>
<dbReference type="PANTHER" id="PTHR33064:SF37">
    <property type="entry name" value="RIBONUCLEASE H"/>
    <property type="match status" value="1"/>
</dbReference>
<dbReference type="Pfam" id="PF13456">
    <property type="entry name" value="RVT_3"/>
    <property type="match status" value="1"/>
</dbReference>
<feature type="compositionally biased region" description="Basic and acidic residues" evidence="1">
    <location>
        <begin position="21"/>
        <end position="32"/>
    </location>
</feature>
<evidence type="ECO:0000259" key="3">
    <source>
        <dbReference type="Pfam" id="PF17919"/>
    </source>
</evidence>
<organism evidence="4 5">
    <name type="scientific">Phytophthora cactorum</name>
    <dbReference type="NCBI Taxonomy" id="29920"/>
    <lineage>
        <taxon>Eukaryota</taxon>
        <taxon>Sar</taxon>
        <taxon>Stramenopiles</taxon>
        <taxon>Oomycota</taxon>
        <taxon>Peronosporomycetes</taxon>
        <taxon>Peronosporales</taxon>
        <taxon>Peronosporaceae</taxon>
        <taxon>Phytophthora</taxon>
    </lineage>
</organism>
<dbReference type="Pfam" id="PF17919">
    <property type="entry name" value="RT_RNaseH_2"/>
    <property type="match status" value="1"/>
</dbReference>
<accession>A0A329SLJ1</accession>
<evidence type="ECO:0000313" key="4">
    <source>
        <dbReference type="EMBL" id="RAW37727.1"/>
    </source>
</evidence>
<dbReference type="InterPro" id="IPR012337">
    <property type="entry name" value="RNaseH-like_sf"/>
</dbReference>
<dbReference type="EMBL" id="MJFZ01000105">
    <property type="protein sequence ID" value="RAW37727.1"/>
    <property type="molecule type" value="Genomic_DNA"/>
</dbReference>
<dbReference type="Proteomes" id="UP000251314">
    <property type="component" value="Unassembled WGS sequence"/>
</dbReference>
<feature type="region of interest" description="Disordered" evidence="1">
    <location>
        <begin position="1"/>
        <end position="60"/>
    </location>
</feature>
<dbReference type="AlphaFoldDB" id="A0A329SLJ1"/>
<dbReference type="InterPro" id="IPR051320">
    <property type="entry name" value="Viral_Replic_Matur_Polypro"/>
</dbReference>